<evidence type="ECO:0000313" key="3">
    <source>
        <dbReference type="Proteomes" id="UP001607303"/>
    </source>
</evidence>
<proteinExistence type="predicted"/>
<protein>
    <submittedName>
        <fullName evidence="2">Uncharacterized protein</fullName>
    </submittedName>
</protein>
<name>A0ABD2AH70_VESMC</name>
<dbReference type="EMBL" id="JAYRBN010000117">
    <property type="protein sequence ID" value="KAL2719967.1"/>
    <property type="molecule type" value="Genomic_DNA"/>
</dbReference>
<dbReference type="Proteomes" id="UP001607303">
    <property type="component" value="Unassembled WGS sequence"/>
</dbReference>
<keyword evidence="3" id="KW-1185">Reference proteome</keyword>
<accession>A0ABD2AH70</accession>
<feature type="transmembrane region" description="Helical" evidence="1">
    <location>
        <begin position="60"/>
        <end position="76"/>
    </location>
</feature>
<keyword evidence="1" id="KW-1133">Transmembrane helix</keyword>
<keyword evidence="1" id="KW-0812">Transmembrane</keyword>
<dbReference type="AlphaFoldDB" id="A0ABD2AH70"/>
<reference evidence="2 3" key="1">
    <citation type="journal article" date="2024" name="Ann. Entomol. Soc. Am.">
        <title>Genomic analyses of the southern and eastern yellowjacket wasps (Hymenoptera: Vespidae) reveal evolutionary signatures of social life.</title>
        <authorList>
            <person name="Catto M.A."/>
            <person name="Caine P.B."/>
            <person name="Orr S.E."/>
            <person name="Hunt B.G."/>
            <person name="Goodisman M.A.D."/>
        </authorList>
    </citation>
    <scope>NUCLEOTIDE SEQUENCE [LARGE SCALE GENOMIC DNA]</scope>
    <source>
        <strain evidence="2">232</strain>
        <tissue evidence="2">Head and thorax</tissue>
    </source>
</reference>
<comment type="caution">
    <text evidence="2">The sequence shown here is derived from an EMBL/GenBank/DDBJ whole genome shotgun (WGS) entry which is preliminary data.</text>
</comment>
<gene>
    <name evidence="2" type="ORF">V1477_021114</name>
</gene>
<organism evidence="2 3">
    <name type="scientific">Vespula maculifrons</name>
    <name type="common">Eastern yellow jacket</name>
    <name type="synonym">Wasp</name>
    <dbReference type="NCBI Taxonomy" id="7453"/>
    <lineage>
        <taxon>Eukaryota</taxon>
        <taxon>Metazoa</taxon>
        <taxon>Ecdysozoa</taxon>
        <taxon>Arthropoda</taxon>
        <taxon>Hexapoda</taxon>
        <taxon>Insecta</taxon>
        <taxon>Pterygota</taxon>
        <taxon>Neoptera</taxon>
        <taxon>Endopterygota</taxon>
        <taxon>Hymenoptera</taxon>
        <taxon>Apocrita</taxon>
        <taxon>Aculeata</taxon>
        <taxon>Vespoidea</taxon>
        <taxon>Vespidae</taxon>
        <taxon>Vespinae</taxon>
        <taxon>Vespula</taxon>
    </lineage>
</organism>
<keyword evidence="1" id="KW-0472">Membrane</keyword>
<sequence length="103" mass="12118">MKRNYLFLDDSGLILKNAIKNVPCTSCMESTYRFTRYQSRILPINLLESIAFPFETSTCLYPITLFYTVFVGWSIITRKRYRKAKFIIAITTDLLEIDIVLLY</sequence>
<evidence type="ECO:0000313" key="2">
    <source>
        <dbReference type="EMBL" id="KAL2719967.1"/>
    </source>
</evidence>
<evidence type="ECO:0000256" key="1">
    <source>
        <dbReference type="SAM" id="Phobius"/>
    </source>
</evidence>